<feature type="compositionally biased region" description="Low complexity" evidence="1">
    <location>
        <begin position="99"/>
        <end position="111"/>
    </location>
</feature>
<accession>A0A0G4HFG8</accession>
<feature type="domain" description="DNA2/NAM7 helicase helicase" evidence="2">
    <location>
        <begin position="1196"/>
        <end position="1424"/>
    </location>
</feature>
<dbReference type="InterPro" id="IPR027417">
    <property type="entry name" value="P-loop_NTPase"/>
</dbReference>
<feature type="compositionally biased region" description="Basic and acidic residues" evidence="1">
    <location>
        <begin position="1256"/>
        <end position="1269"/>
    </location>
</feature>
<dbReference type="PANTHER" id="PTHR10887:SF322">
    <property type="entry name" value="HELICASE MOV-10"/>
    <property type="match status" value="1"/>
</dbReference>
<dbReference type="InterPro" id="IPR045055">
    <property type="entry name" value="DNA2/NAM7-like"/>
</dbReference>
<feature type="compositionally biased region" description="Gly residues" evidence="1">
    <location>
        <begin position="271"/>
        <end position="286"/>
    </location>
</feature>
<feature type="compositionally biased region" description="Gly residues" evidence="1">
    <location>
        <begin position="818"/>
        <end position="832"/>
    </location>
</feature>
<dbReference type="GO" id="GO:0005829">
    <property type="term" value="C:cytosol"/>
    <property type="evidence" value="ECO:0007669"/>
    <property type="project" value="TreeGrafter"/>
</dbReference>
<sequence>MPKRRLGMGLQRHRKPQIGPGPPHTGGGLPQDAADRQGPSQPYAAAERENIPPPSGVDPRDQRPNDPPPAPPPRKKRKNLHENIASPSSFAAALPWQPPQQSSYPLPSSQLRPPPPPSKPPPRLPSVFISEKGPILEALHKQFDRMKRALDSRLDAPLALLPAPPHPNYTLSLLNLQNILRDTTNEIPPPLLLKRPQKSPTVSKILQAICPNRKNSSDVLPVPPASLPEAHRDRNRHGTQPEPRGDRQQPPPLDIQGRQEKKRGAVDQQKGGRGGAEGRQAGGDGGSLPHDASLSLSVPASVSVSSDFALVKCDYASLASRCVWRPEANPLACGEELGVGGGGETGCDWGGWDESEWNAGKQSRLPFATSGRTGAPLSSAFAGSDVFASEKADTANGNYAEFDASSSTAASLRGGVGGSQKTPGSRGGRRSQPNLHASVDVRFRKGGNLGSPPDPEGNFGDSPIGAAGGGWAYPISYARELPVQVFPLFSPPSAIPSLPSQASGAQKLQGLQGSGGGNASGVDLSFLSLACGVPCSSSMVSSVSGGGGGNLCSDVYANSFHGMADAQSVRKALKLPSAPPSAASHATTDRAILPLPVVFRSRHEYALSILAAAAHEIQCHMVETASGMAEFMGRVELAQAEEEFGGGMGSFRRGGSRFGRGGAARGKRREKTVQGAGLPPGVLVALSVRGRLSSRGVAAAEMERARLALRQGTGGGGGASSGSSCEEPRSLFTLDFSGALWFSWGGRGGGGAGDRQMSRGDIWAVGRSVRGLSRGPDVGLFRSMWRGLNPQDQLEVQALNEAALRLVREGPGEERGRGGGGMRGGRGGGRGGASSSSRSFVAVRLGSFGSELAAVEQICKFAWADAREKSLPDGSSRLSTGAEGDRVHTSEGGSGLGSGAVDSLSLSSLQRKEKGGGRVAGSRLKRRRTRGDVPARSSEGSSAAERVSLPSHPEEEEEEDPFSLEQHDLAKNNSSMQVKPVGGLFDDDEDEYFEEVPQGSGGGGEMESRRMFGHADKWAEEEEEDEASSCAAAVMMSKSRSHREGGRKEKERGGKLRNFDVIPAGDREAGAGGKTGLDSRSDALASCIRLGESERLQTESVWANPDRGLQLARMSSWQVAQILKETIWDWGLNPEQAAAAVSVALWFRGSDCAWSEEREGDGDGEGSESQAVGGMQAAIMEVLGEEDASLVMPEAVQCPLVLVEGVFGAGKSTLLAAILSFLSRVLETSGSKSKVLLLCGTNCAVDGVLSKMVKRETERLREEEKRREEEGEEASSAGKAAAGAGDGLFVRVGRVTEIRPSLLRWSISSSKDPSLARAEFERVLSTLAGRGTAVGGETAALLQAVNEGSFPPKPQVWKKRRVIATTLACALTSDVLDSVLSSGICPFVVLDEATQQTEHVTLGALQRAGALRALLLGDHRQLPAPVRGTSGLSRSLFERLMAPASGATAEAETQNVPGPLPVVRLRRQYRCHPVLSGLCRHLFYGPEGLIDGVEEGDVAPCVPGWGPLTVVVRERSNEKRVGRSFASDEEAEAAARIVQTALSAGVMPGSIGVIALYRAQAACIQSRLGGPGLSSSRGAGGGRFPFEAPADGRLGASPGAEGSEEIKVSTVDAFQGAEKEVIVLSCVRSFFPSGPASSSSSVSFGGGIGEQAGEIREKESTLSLSGSDVFCGCPKRLNVAFSRARRHLVVIASRAFLEGSPLWREMLSHAHREGTVIRQ</sequence>
<organism evidence="4">
    <name type="scientific">Chromera velia CCMP2878</name>
    <dbReference type="NCBI Taxonomy" id="1169474"/>
    <lineage>
        <taxon>Eukaryota</taxon>
        <taxon>Sar</taxon>
        <taxon>Alveolata</taxon>
        <taxon>Colpodellida</taxon>
        <taxon>Chromeraceae</taxon>
        <taxon>Chromera</taxon>
    </lineage>
</organism>
<feature type="compositionally biased region" description="Basic residues" evidence="1">
    <location>
        <begin position="1"/>
        <end position="16"/>
    </location>
</feature>
<feature type="region of interest" description="Disordered" evidence="1">
    <location>
        <begin position="1256"/>
        <end position="1281"/>
    </location>
</feature>
<feature type="compositionally biased region" description="Pro residues" evidence="1">
    <location>
        <begin position="112"/>
        <end position="124"/>
    </location>
</feature>
<feature type="region of interest" description="Disordered" evidence="1">
    <location>
        <begin position="1574"/>
        <end position="1602"/>
    </location>
</feature>
<dbReference type="InterPro" id="IPR041679">
    <property type="entry name" value="DNA2/NAM7-like_C"/>
</dbReference>
<dbReference type="PANTHER" id="PTHR10887">
    <property type="entry name" value="DNA2/NAM7 HELICASE FAMILY"/>
    <property type="match status" value="1"/>
</dbReference>
<feature type="domain" description="DNA2/NAM7 helicase-like C-terminal" evidence="3">
    <location>
        <begin position="1432"/>
        <end position="1694"/>
    </location>
</feature>
<name>A0A0G4HFG8_9ALVE</name>
<evidence type="ECO:0000256" key="1">
    <source>
        <dbReference type="SAM" id="MobiDB-lite"/>
    </source>
</evidence>
<dbReference type="Gene3D" id="3.40.50.300">
    <property type="entry name" value="P-loop containing nucleotide triphosphate hydrolases"/>
    <property type="match status" value="2"/>
</dbReference>
<dbReference type="InterPro" id="IPR047187">
    <property type="entry name" value="SF1_C_Upf1"/>
</dbReference>
<feature type="region of interest" description="Disordered" evidence="1">
    <location>
        <begin position="1"/>
        <end position="126"/>
    </location>
</feature>
<feature type="compositionally biased region" description="Low complexity" evidence="1">
    <location>
        <begin position="935"/>
        <end position="948"/>
    </location>
</feature>
<dbReference type="EMBL" id="CDMZ01002514">
    <property type="protein sequence ID" value="CEM42708.1"/>
    <property type="molecule type" value="Genomic_DNA"/>
</dbReference>
<protein>
    <submittedName>
        <fullName evidence="4">Uncharacterized protein</fullName>
    </submittedName>
</protein>
<feature type="region of interest" description="Disordered" evidence="1">
    <location>
        <begin position="410"/>
        <end position="463"/>
    </location>
</feature>
<dbReference type="SUPFAM" id="SSF52540">
    <property type="entry name" value="P-loop containing nucleoside triphosphate hydrolases"/>
    <property type="match status" value="1"/>
</dbReference>
<feature type="region of interest" description="Disordered" evidence="1">
    <location>
        <begin position="649"/>
        <end position="674"/>
    </location>
</feature>
<dbReference type="Pfam" id="PF13087">
    <property type="entry name" value="AAA_12"/>
    <property type="match status" value="1"/>
</dbReference>
<dbReference type="GO" id="GO:0035194">
    <property type="term" value="P:regulatory ncRNA-mediated post-transcriptional gene silencing"/>
    <property type="evidence" value="ECO:0007669"/>
    <property type="project" value="TreeGrafter"/>
</dbReference>
<evidence type="ECO:0000313" key="4">
    <source>
        <dbReference type="EMBL" id="CEM42708.1"/>
    </source>
</evidence>
<evidence type="ECO:0000259" key="3">
    <source>
        <dbReference type="Pfam" id="PF13087"/>
    </source>
</evidence>
<feature type="compositionally biased region" description="Basic and acidic residues" evidence="1">
    <location>
        <begin position="807"/>
        <end position="817"/>
    </location>
</feature>
<gene>
    <name evidence="4" type="ORF">Cvel_6630</name>
</gene>
<feature type="region of interest" description="Disordered" evidence="1">
    <location>
        <begin position="870"/>
        <end position="963"/>
    </location>
</feature>
<dbReference type="GO" id="GO:0043186">
    <property type="term" value="C:P granule"/>
    <property type="evidence" value="ECO:0007669"/>
    <property type="project" value="TreeGrafter"/>
</dbReference>
<dbReference type="CDD" id="cd18808">
    <property type="entry name" value="SF1_C_Upf1"/>
    <property type="match status" value="1"/>
</dbReference>
<proteinExistence type="predicted"/>
<feature type="region of interest" description="Disordered" evidence="1">
    <location>
        <begin position="214"/>
        <end position="292"/>
    </location>
</feature>
<dbReference type="Pfam" id="PF13086">
    <property type="entry name" value="AAA_11"/>
    <property type="match status" value="1"/>
</dbReference>
<dbReference type="VEuPathDB" id="CryptoDB:Cvel_6630"/>
<evidence type="ECO:0000259" key="2">
    <source>
        <dbReference type="Pfam" id="PF13086"/>
    </source>
</evidence>
<dbReference type="InterPro" id="IPR041677">
    <property type="entry name" value="DNA2/NAM7_AAA_11"/>
</dbReference>
<reference evidence="4" key="1">
    <citation type="submission" date="2014-11" db="EMBL/GenBank/DDBJ databases">
        <authorList>
            <person name="Otto D Thomas"/>
            <person name="Naeem Raeece"/>
        </authorList>
    </citation>
    <scope>NUCLEOTIDE SEQUENCE</scope>
</reference>
<feature type="region of interest" description="Disordered" evidence="1">
    <location>
        <begin position="807"/>
        <end position="836"/>
    </location>
</feature>
<dbReference type="GO" id="GO:0004386">
    <property type="term" value="F:helicase activity"/>
    <property type="evidence" value="ECO:0007669"/>
    <property type="project" value="InterPro"/>
</dbReference>